<keyword evidence="2 5" id="KW-0812">Transmembrane</keyword>
<evidence type="ECO:0000256" key="1">
    <source>
        <dbReference type="ARBA" id="ARBA00004370"/>
    </source>
</evidence>
<organism evidence="6 7">
    <name type="scientific">Qipengyuania vulgaris</name>
    <dbReference type="NCBI Taxonomy" id="291985"/>
    <lineage>
        <taxon>Bacteria</taxon>
        <taxon>Pseudomonadati</taxon>
        <taxon>Pseudomonadota</taxon>
        <taxon>Alphaproteobacteria</taxon>
        <taxon>Sphingomonadales</taxon>
        <taxon>Erythrobacteraceae</taxon>
        <taxon>Qipengyuania</taxon>
    </lineage>
</organism>
<dbReference type="Gene3D" id="1.20.120.550">
    <property type="entry name" value="Membrane associated eicosanoid/glutathione metabolism-like domain"/>
    <property type="match status" value="1"/>
</dbReference>
<dbReference type="GO" id="GO:0016020">
    <property type="term" value="C:membrane"/>
    <property type="evidence" value="ECO:0007669"/>
    <property type="project" value="UniProtKB-SubCell"/>
</dbReference>
<dbReference type="OrthoDB" id="5516290at2"/>
<feature type="transmembrane region" description="Helical" evidence="5">
    <location>
        <begin position="121"/>
        <end position="145"/>
    </location>
</feature>
<comment type="caution">
    <text evidence="6">The sequence shown here is derived from an EMBL/GenBank/DDBJ whole genome shotgun (WGS) entry which is preliminary data.</text>
</comment>
<evidence type="ECO:0000256" key="5">
    <source>
        <dbReference type="SAM" id="Phobius"/>
    </source>
</evidence>
<dbReference type="Pfam" id="PF01124">
    <property type="entry name" value="MAPEG"/>
    <property type="match status" value="1"/>
</dbReference>
<dbReference type="InterPro" id="IPR023352">
    <property type="entry name" value="MAPEG-like_dom_sf"/>
</dbReference>
<dbReference type="RefSeq" id="WP_160726540.1">
    <property type="nucleotide sequence ID" value="NZ_WTYC01000001.1"/>
</dbReference>
<keyword evidence="4 5" id="KW-0472">Membrane</keyword>
<evidence type="ECO:0000313" key="6">
    <source>
        <dbReference type="EMBL" id="MXO46923.1"/>
    </source>
</evidence>
<protein>
    <submittedName>
        <fullName evidence="6">MAPEG family protein</fullName>
    </submittedName>
</protein>
<reference evidence="6 7" key="1">
    <citation type="submission" date="2019-12" db="EMBL/GenBank/DDBJ databases">
        <title>Genomic-based taxomic classification of the family Erythrobacteraceae.</title>
        <authorList>
            <person name="Xu L."/>
        </authorList>
    </citation>
    <scope>NUCLEOTIDE SEQUENCE [LARGE SCALE GENOMIC DNA]</scope>
    <source>
        <strain evidence="6 7">DSM 17792</strain>
    </source>
</reference>
<dbReference type="EMBL" id="WTYC01000001">
    <property type="protein sequence ID" value="MXO46923.1"/>
    <property type="molecule type" value="Genomic_DNA"/>
</dbReference>
<sequence length="152" mass="16651">MQAQMLAPAAVLVLWSIVMLFWMAFTRLPAMKKLGGGAGLREAKPGGRGQDLEGVIDAKVQWKAHNYAHLMEQPTIFYPTVVILAIMGAGSWDVLLAWIYVVVRILHSVYQATVNVVKVRFLLFALSSLALAILAVRAVMATLFFDPSLAPV</sequence>
<dbReference type="AlphaFoldDB" id="A0A844XNW2"/>
<dbReference type="InterPro" id="IPR001129">
    <property type="entry name" value="Membr-assoc_MAPEG"/>
</dbReference>
<accession>A0A844XNW2</accession>
<comment type="subcellular location">
    <subcellularLocation>
        <location evidence="1">Membrane</location>
    </subcellularLocation>
</comment>
<keyword evidence="3 5" id="KW-1133">Transmembrane helix</keyword>
<feature type="transmembrane region" description="Helical" evidence="5">
    <location>
        <begin position="76"/>
        <end position="101"/>
    </location>
</feature>
<evidence type="ECO:0000313" key="7">
    <source>
        <dbReference type="Proteomes" id="UP000448199"/>
    </source>
</evidence>
<evidence type="ECO:0000256" key="3">
    <source>
        <dbReference type="ARBA" id="ARBA00022989"/>
    </source>
</evidence>
<name>A0A844XNW2_9SPHN</name>
<feature type="transmembrane region" description="Helical" evidence="5">
    <location>
        <begin position="6"/>
        <end position="25"/>
    </location>
</feature>
<proteinExistence type="predicted"/>
<keyword evidence="7" id="KW-1185">Reference proteome</keyword>
<evidence type="ECO:0000256" key="2">
    <source>
        <dbReference type="ARBA" id="ARBA00022692"/>
    </source>
</evidence>
<evidence type="ECO:0000256" key="4">
    <source>
        <dbReference type="ARBA" id="ARBA00023136"/>
    </source>
</evidence>
<gene>
    <name evidence="6" type="ORF">GRI69_01440</name>
</gene>
<dbReference type="Proteomes" id="UP000448199">
    <property type="component" value="Unassembled WGS sequence"/>
</dbReference>
<dbReference type="SUPFAM" id="SSF161084">
    <property type="entry name" value="MAPEG domain-like"/>
    <property type="match status" value="1"/>
</dbReference>